<keyword evidence="2" id="KW-1185">Reference proteome</keyword>
<protein>
    <submittedName>
        <fullName evidence="1">Uncharacterized protein</fullName>
    </submittedName>
</protein>
<gene>
    <name evidence="1" type="ORF">QFC24_003006</name>
</gene>
<evidence type="ECO:0000313" key="1">
    <source>
        <dbReference type="EMBL" id="KAJ9124639.1"/>
    </source>
</evidence>
<sequence>MEASDSVSSLIAGMAALSLTTTVPFDIVIEIGTLCAVYEVLKPALGQKIIVWDLTTLKKAWKSACKKGDTRAMMPQSWKQAE</sequence>
<organism evidence="1 2">
    <name type="scientific">Naganishia onofrii</name>
    <dbReference type="NCBI Taxonomy" id="1851511"/>
    <lineage>
        <taxon>Eukaryota</taxon>
        <taxon>Fungi</taxon>
        <taxon>Dikarya</taxon>
        <taxon>Basidiomycota</taxon>
        <taxon>Agaricomycotina</taxon>
        <taxon>Tremellomycetes</taxon>
        <taxon>Filobasidiales</taxon>
        <taxon>Filobasidiaceae</taxon>
        <taxon>Naganishia</taxon>
    </lineage>
</organism>
<name>A0ACC2XMG5_9TREE</name>
<dbReference type="Proteomes" id="UP001234202">
    <property type="component" value="Unassembled WGS sequence"/>
</dbReference>
<evidence type="ECO:0000313" key="2">
    <source>
        <dbReference type="Proteomes" id="UP001234202"/>
    </source>
</evidence>
<dbReference type="EMBL" id="JASBWV010000009">
    <property type="protein sequence ID" value="KAJ9124639.1"/>
    <property type="molecule type" value="Genomic_DNA"/>
</dbReference>
<proteinExistence type="predicted"/>
<accession>A0ACC2XMG5</accession>
<reference evidence="1" key="1">
    <citation type="submission" date="2023-04" db="EMBL/GenBank/DDBJ databases">
        <title>Draft Genome sequencing of Naganishia species isolated from polar environments using Oxford Nanopore Technology.</title>
        <authorList>
            <person name="Leo P."/>
            <person name="Venkateswaran K."/>
        </authorList>
    </citation>
    <scope>NUCLEOTIDE SEQUENCE</scope>
    <source>
        <strain evidence="1">DBVPG 5303</strain>
    </source>
</reference>
<comment type="caution">
    <text evidence="1">The sequence shown here is derived from an EMBL/GenBank/DDBJ whole genome shotgun (WGS) entry which is preliminary data.</text>
</comment>